<dbReference type="GO" id="GO:0003824">
    <property type="term" value="F:catalytic activity"/>
    <property type="evidence" value="ECO:0007669"/>
    <property type="project" value="InterPro"/>
</dbReference>
<dbReference type="AlphaFoldDB" id="A0A2T9YC83"/>
<dbReference type="Proteomes" id="UP000245383">
    <property type="component" value="Unassembled WGS sequence"/>
</dbReference>
<evidence type="ECO:0000256" key="1">
    <source>
        <dbReference type="SAM" id="Coils"/>
    </source>
</evidence>
<comment type="caution">
    <text evidence="3">The sequence shown here is derived from an EMBL/GenBank/DDBJ whole genome shotgun (WGS) entry which is preliminary data.</text>
</comment>
<evidence type="ECO:0000313" key="3">
    <source>
        <dbReference type="EMBL" id="PVU89946.1"/>
    </source>
</evidence>
<feature type="region of interest" description="Disordered" evidence="2">
    <location>
        <begin position="278"/>
        <end position="303"/>
    </location>
</feature>
<name>A0A2T9YC83_9FUNG</name>
<evidence type="ECO:0000313" key="4">
    <source>
        <dbReference type="Proteomes" id="UP000245383"/>
    </source>
</evidence>
<evidence type="ECO:0008006" key="5">
    <source>
        <dbReference type="Google" id="ProtNLM"/>
    </source>
</evidence>
<sequence length="1117" mass="129184">MQTPINKTKYFNSYTNTSELPKGWCWSVEPAVTAWKIYENEKSKGIKSKIVCTRCNKQLPFVKDQSGSKLKSKARFRCVGCKQYFSSSQFLLTYTNMDAESIPPATTWMNIVMGSASSSSFKKNIEMTTVVARDKKVPDKNSEFNYTPTQIKIPKRVNIIDSSDSDNNVSRVYKKLRKAKNTEKNNKIQKLTFVPKVNDPSPNKCNVADNLIIFESDCEKTSNTVENETLDWIYKNNIENLENNTKKIEINKNYIKNTQKIKNDIKNTENTENNENVIKNTQNNKNNNISIKNSENTEITENSTQNIISNTEKTPDNKIIENNEIFKYHTQNAISNTQKTPSFKNNLQNNEFFKNYIKNTEKTKNLFDNTKNPENTTNKNPKNNIQNSIFFKNYINNTENLKNNIKNTKIMTQKNENLKNNVINNPFFINYLNNPENTQKYTNSSSSSEIYISTDKTSSEDEGINKNLKINSIYSENTNKQIGDGLSQQLKSLDKILPHQEETLKSNIINENVDKDNDTTLINILDNHTDIENFFNNNCTSDPLNIKKTIPTDNNTNKGIIDVEYINKHAIDATNYDIVINPIKKINVMDHVKNYIGSILNTATDNNADKIDIINTFDAEKVYLVGLPRMKYRELKNIFYGLGFNSRKIFRFNYLASNLIEVFITKDYKAEFTDLVKEIEVIKIVDNMSAMMIVGLEKKNKKKNAICNMNKIKIGYWNVRGLTPEKWNICIDFLNKHCDIIILCETWFLDFDLYKYNRYFLIASKIIHSNYIKTRQPSGIIIIIRNSLRKEITSMYSDNHSITVKFRNFVLNTVYFSPSMDINSIKKYLPTEDVTLMLGDINTHFGASFGSSKSGPFARIELFNEFSSLQKLNHIAPEPLGNTPDHLFVKDGINCTWRFYPEVPKDLSDHKFMTADLNIGYTVNNNNSCFEPIRYQIKQLEDPKIKEKIVKLYEDNCCVLNGLWETVLKYSIKYFENSGKTAVNDCFNNYNTFLHVVCLKSLGLYSVNKLKTKKDSKFAEKANDYDKVHTLQNAIELFKRTQRSKQSENIIQSRYSDVPVVDDVTNYFYEIYNKSNIDKEIEQLQCDNIDIISDSIINSQHFSEKSIKKNILNYSST</sequence>
<dbReference type="STRING" id="133385.A0A2T9YC83"/>
<feature type="coiled-coil region" evidence="1">
    <location>
        <begin position="238"/>
        <end position="271"/>
    </location>
</feature>
<organism evidence="3 4">
    <name type="scientific">Smittium simulii</name>
    <dbReference type="NCBI Taxonomy" id="133385"/>
    <lineage>
        <taxon>Eukaryota</taxon>
        <taxon>Fungi</taxon>
        <taxon>Fungi incertae sedis</taxon>
        <taxon>Zoopagomycota</taxon>
        <taxon>Kickxellomycotina</taxon>
        <taxon>Harpellomycetes</taxon>
        <taxon>Harpellales</taxon>
        <taxon>Legeriomycetaceae</taxon>
        <taxon>Smittium</taxon>
    </lineage>
</organism>
<dbReference type="EMBL" id="MBFR01000287">
    <property type="protein sequence ID" value="PVU89946.1"/>
    <property type="molecule type" value="Genomic_DNA"/>
</dbReference>
<feature type="non-terminal residue" evidence="3">
    <location>
        <position position="1117"/>
    </location>
</feature>
<feature type="compositionally biased region" description="Low complexity" evidence="2">
    <location>
        <begin position="278"/>
        <end position="299"/>
    </location>
</feature>
<reference evidence="3 4" key="1">
    <citation type="journal article" date="2018" name="MBio">
        <title>Comparative Genomics Reveals the Core Gene Toolbox for the Fungus-Insect Symbiosis.</title>
        <authorList>
            <person name="Wang Y."/>
            <person name="Stata M."/>
            <person name="Wang W."/>
            <person name="Stajich J.E."/>
            <person name="White M.M."/>
            <person name="Moncalvo J.M."/>
        </authorList>
    </citation>
    <scope>NUCLEOTIDE SEQUENCE [LARGE SCALE GENOMIC DNA]</scope>
    <source>
        <strain evidence="3 4">SWE-8-4</strain>
    </source>
</reference>
<evidence type="ECO:0000256" key="2">
    <source>
        <dbReference type="SAM" id="MobiDB-lite"/>
    </source>
</evidence>
<dbReference type="SUPFAM" id="SSF56219">
    <property type="entry name" value="DNase I-like"/>
    <property type="match status" value="1"/>
</dbReference>
<dbReference type="Gene3D" id="3.60.10.10">
    <property type="entry name" value="Endonuclease/exonuclease/phosphatase"/>
    <property type="match status" value="1"/>
</dbReference>
<accession>A0A2T9YC83</accession>
<keyword evidence="1" id="KW-0175">Coiled coil</keyword>
<proteinExistence type="predicted"/>
<dbReference type="OrthoDB" id="5598740at2759"/>
<keyword evidence="4" id="KW-1185">Reference proteome</keyword>
<gene>
    <name evidence="3" type="ORF">BB561_005100</name>
</gene>
<dbReference type="InterPro" id="IPR036691">
    <property type="entry name" value="Endo/exonu/phosph_ase_sf"/>
</dbReference>
<protein>
    <recommendedName>
        <fullName evidence="5">Endonuclease/exonuclease/phosphatase domain-containing protein</fullName>
    </recommendedName>
</protein>